<organism evidence="5 6">
    <name type="scientific">Dendrothele bispora (strain CBS 962.96)</name>
    <dbReference type="NCBI Taxonomy" id="1314807"/>
    <lineage>
        <taxon>Eukaryota</taxon>
        <taxon>Fungi</taxon>
        <taxon>Dikarya</taxon>
        <taxon>Basidiomycota</taxon>
        <taxon>Agaricomycotina</taxon>
        <taxon>Agaricomycetes</taxon>
        <taxon>Agaricomycetidae</taxon>
        <taxon>Agaricales</taxon>
        <taxon>Agaricales incertae sedis</taxon>
        <taxon>Dendrothele</taxon>
    </lineage>
</organism>
<dbReference type="OrthoDB" id="8964853at2759"/>
<dbReference type="GO" id="GO:0045944">
    <property type="term" value="P:positive regulation of transcription by RNA polymerase II"/>
    <property type="evidence" value="ECO:0007669"/>
    <property type="project" value="TreeGrafter"/>
</dbReference>
<evidence type="ECO:0000256" key="1">
    <source>
        <dbReference type="ARBA" id="ARBA00023125"/>
    </source>
</evidence>
<dbReference type="PANTHER" id="PTHR10328:SF15">
    <property type="entry name" value="BHLH TRANSCRIPTION FACTOR"/>
    <property type="match status" value="1"/>
</dbReference>
<keyword evidence="2" id="KW-0539">Nucleus</keyword>
<feature type="compositionally biased region" description="Low complexity" evidence="3">
    <location>
        <begin position="49"/>
        <end position="61"/>
    </location>
</feature>
<dbReference type="GO" id="GO:0090575">
    <property type="term" value="C:RNA polymerase II transcription regulator complex"/>
    <property type="evidence" value="ECO:0007669"/>
    <property type="project" value="TreeGrafter"/>
</dbReference>
<evidence type="ECO:0000256" key="2">
    <source>
        <dbReference type="ARBA" id="ARBA00023242"/>
    </source>
</evidence>
<dbReference type="PANTHER" id="PTHR10328">
    <property type="entry name" value="PROTEIN MAX MYC-ASSOCIATED FACTOR X"/>
    <property type="match status" value="1"/>
</dbReference>
<dbReference type="Proteomes" id="UP000297245">
    <property type="component" value="Unassembled WGS sequence"/>
</dbReference>
<feature type="compositionally biased region" description="Basic and acidic residues" evidence="3">
    <location>
        <begin position="113"/>
        <end position="130"/>
    </location>
</feature>
<keyword evidence="1" id="KW-0238">DNA-binding</keyword>
<protein>
    <recommendedName>
        <fullName evidence="4">BHLH domain-containing protein</fullName>
    </recommendedName>
</protein>
<keyword evidence="6" id="KW-1185">Reference proteome</keyword>
<dbReference type="GO" id="GO:0046983">
    <property type="term" value="F:protein dimerization activity"/>
    <property type="evidence" value="ECO:0007669"/>
    <property type="project" value="InterPro"/>
</dbReference>
<feature type="compositionally biased region" description="Basic and acidic residues" evidence="3">
    <location>
        <begin position="142"/>
        <end position="154"/>
    </location>
</feature>
<dbReference type="GO" id="GO:0003677">
    <property type="term" value="F:DNA binding"/>
    <property type="evidence" value="ECO:0007669"/>
    <property type="project" value="UniProtKB-KW"/>
</dbReference>
<dbReference type="InterPro" id="IPR036638">
    <property type="entry name" value="HLH_DNA-bd_sf"/>
</dbReference>
<evidence type="ECO:0000313" key="6">
    <source>
        <dbReference type="Proteomes" id="UP000297245"/>
    </source>
</evidence>
<dbReference type="GO" id="GO:0003700">
    <property type="term" value="F:DNA-binding transcription factor activity"/>
    <property type="evidence" value="ECO:0007669"/>
    <property type="project" value="TreeGrafter"/>
</dbReference>
<evidence type="ECO:0000256" key="3">
    <source>
        <dbReference type="SAM" id="MobiDB-lite"/>
    </source>
</evidence>
<reference evidence="5 6" key="1">
    <citation type="journal article" date="2019" name="Nat. Ecol. Evol.">
        <title>Megaphylogeny resolves global patterns of mushroom evolution.</title>
        <authorList>
            <person name="Varga T."/>
            <person name="Krizsan K."/>
            <person name="Foldi C."/>
            <person name="Dima B."/>
            <person name="Sanchez-Garcia M."/>
            <person name="Sanchez-Ramirez S."/>
            <person name="Szollosi G.J."/>
            <person name="Szarkandi J.G."/>
            <person name="Papp V."/>
            <person name="Albert L."/>
            <person name="Andreopoulos W."/>
            <person name="Angelini C."/>
            <person name="Antonin V."/>
            <person name="Barry K.W."/>
            <person name="Bougher N.L."/>
            <person name="Buchanan P."/>
            <person name="Buyck B."/>
            <person name="Bense V."/>
            <person name="Catcheside P."/>
            <person name="Chovatia M."/>
            <person name="Cooper J."/>
            <person name="Damon W."/>
            <person name="Desjardin D."/>
            <person name="Finy P."/>
            <person name="Geml J."/>
            <person name="Haridas S."/>
            <person name="Hughes K."/>
            <person name="Justo A."/>
            <person name="Karasinski D."/>
            <person name="Kautmanova I."/>
            <person name="Kiss B."/>
            <person name="Kocsube S."/>
            <person name="Kotiranta H."/>
            <person name="LaButti K.M."/>
            <person name="Lechner B.E."/>
            <person name="Liimatainen K."/>
            <person name="Lipzen A."/>
            <person name="Lukacs Z."/>
            <person name="Mihaltcheva S."/>
            <person name="Morgado L.N."/>
            <person name="Niskanen T."/>
            <person name="Noordeloos M.E."/>
            <person name="Ohm R.A."/>
            <person name="Ortiz-Santana B."/>
            <person name="Ovrebo C."/>
            <person name="Racz N."/>
            <person name="Riley R."/>
            <person name="Savchenko A."/>
            <person name="Shiryaev A."/>
            <person name="Soop K."/>
            <person name="Spirin V."/>
            <person name="Szebenyi C."/>
            <person name="Tomsovsky M."/>
            <person name="Tulloss R.E."/>
            <person name="Uehling J."/>
            <person name="Grigoriev I.V."/>
            <person name="Vagvolgyi C."/>
            <person name="Papp T."/>
            <person name="Martin F.M."/>
            <person name="Miettinen O."/>
            <person name="Hibbett D.S."/>
            <person name="Nagy L.G."/>
        </authorList>
    </citation>
    <scope>NUCLEOTIDE SEQUENCE [LARGE SCALE GENOMIC DNA]</scope>
    <source>
        <strain evidence="5 6">CBS 962.96</strain>
    </source>
</reference>
<feature type="region of interest" description="Disordered" evidence="3">
    <location>
        <begin position="238"/>
        <end position="376"/>
    </location>
</feature>
<feature type="domain" description="BHLH" evidence="4">
    <location>
        <begin position="330"/>
        <end position="376"/>
    </location>
</feature>
<dbReference type="PROSITE" id="PS50888">
    <property type="entry name" value="BHLH"/>
    <property type="match status" value="1"/>
</dbReference>
<dbReference type="AlphaFoldDB" id="A0A4S8N0Z7"/>
<sequence>MPTQREPSPPSQRSIVPLAPLEYLQTQRRGSITDPSLHAAKQSSNFRVASEPSALSSSSASTPQDPRDEPRPSSAYVFGDATPHADSPGLRKILRSPSAEHDGIRGNTVDSPVAEKAEIPGAEDGRRGSTSEDTVTGMKRKMSSDRNGEEKIKDGGGVVEMEVDDDGPAPKRRMSSIDTSRIAKLSLDDRRHSVDARWYTERRNSSTTYPAFPGPPAPPATANFAWSTTTMHPSPNHILMMPPVSYPQDRRMSVPDSLTSGPTRVLRSRSRPPSRQMRNSDAAAANTTQSPSPAAAPAAQDETANSPSPSASSSKPAKEPGSTPYSRSPELRVSHKLAERKRRKEMKELFDELRDQLPADRGMKASKWEILSKGNG</sequence>
<evidence type="ECO:0000313" key="5">
    <source>
        <dbReference type="EMBL" id="THV08554.1"/>
    </source>
</evidence>
<proteinExistence type="predicted"/>
<dbReference type="SUPFAM" id="SSF47459">
    <property type="entry name" value="HLH, helix-loop-helix DNA-binding domain"/>
    <property type="match status" value="1"/>
</dbReference>
<dbReference type="InterPro" id="IPR011598">
    <property type="entry name" value="bHLH_dom"/>
</dbReference>
<gene>
    <name evidence="5" type="ORF">K435DRAFT_15515</name>
</gene>
<feature type="region of interest" description="Disordered" evidence="3">
    <location>
        <begin position="26"/>
        <end position="178"/>
    </location>
</feature>
<feature type="compositionally biased region" description="Low complexity" evidence="3">
    <location>
        <begin position="282"/>
        <end position="315"/>
    </location>
</feature>
<feature type="compositionally biased region" description="Basic and acidic residues" evidence="3">
    <location>
        <begin position="345"/>
        <end position="367"/>
    </location>
</feature>
<dbReference type="EMBL" id="ML179035">
    <property type="protein sequence ID" value="THV08554.1"/>
    <property type="molecule type" value="Genomic_DNA"/>
</dbReference>
<accession>A0A4S8N0Z7</accession>
<dbReference type="Pfam" id="PF00010">
    <property type="entry name" value="HLH"/>
    <property type="match status" value="1"/>
</dbReference>
<dbReference type="Gene3D" id="4.10.280.10">
    <property type="entry name" value="Helix-loop-helix DNA-binding domain"/>
    <property type="match status" value="1"/>
</dbReference>
<name>A0A4S8N0Z7_DENBC</name>
<evidence type="ECO:0000259" key="4">
    <source>
        <dbReference type="PROSITE" id="PS50888"/>
    </source>
</evidence>